<protein>
    <submittedName>
        <fullName evidence="1">Uncharacterized protein</fullName>
    </submittedName>
</protein>
<sequence>MLIVGSSKGRLKWEGYAFERRNLLWSIEKFKHEMMFEPEEEE</sequence>
<gene>
    <name evidence="1" type="ORF">LCGC14_0838150</name>
</gene>
<proteinExistence type="predicted"/>
<reference evidence="1" key="1">
    <citation type="journal article" date="2015" name="Nature">
        <title>Complex archaea that bridge the gap between prokaryotes and eukaryotes.</title>
        <authorList>
            <person name="Spang A."/>
            <person name="Saw J.H."/>
            <person name="Jorgensen S.L."/>
            <person name="Zaremba-Niedzwiedzka K."/>
            <person name="Martijn J."/>
            <person name="Lind A.E."/>
            <person name="van Eijk R."/>
            <person name="Schleper C."/>
            <person name="Guy L."/>
            <person name="Ettema T.J."/>
        </authorList>
    </citation>
    <scope>NUCLEOTIDE SEQUENCE</scope>
</reference>
<accession>A0A0F9PZ80</accession>
<name>A0A0F9PZ80_9ZZZZ</name>
<dbReference type="AlphaFoldDB" id="A0A0F9PZ80"/>
<evidence type="ECO:0000313" key="1">
    <source>
        <dbReference type="EMBL" id="KKN30042.1"/>
    </source>
</evidence>
<comment type="caution">
    <text evidence="1">The sequence shown here is derived from an EMBL/GenBank/DDBJ whole genome shotgun (WGS) entry which is preliminary data.</text>
</comment>
<organism evidence="1">
    <name type="scientific">marine sediment metagenome</name>
    <dbReference type="NCBI Taxonomy" id="412755"/>
    <lineage>
        <taxon>unclassified sequences</taxon>
        <taxon>metagenomes</taxon>
        <taxon>ecological metagenomes</taxon>
    </lineage>
</organism>
<dbReference type="EMBL" id="LAZR01002440">
    <property type="protein sequence ID" value="KKN30042.1"/>
    <property type="molecule type" value="Genomic_DNA"/>
</dbReference>